<dbReference type="InterPro" id="IPR027417">
    <property type="entry name" value="P-loop_NTPase"/>
</dbReference>
<gene>
    <name evidence="2" type="ORF">AXI58_12620</name>
</gene>
<dbReference type="GO" id="GO:0005524">
    <property type="term" value="F:ATP binding"/>
    <property type="evidence" value="ECO:0007669"/>
    <property type="project" value="InterPro"/>
</dbReference>
<dbReference type="Gene3D" id="3.40.50.300">
    <property type="entry name" value="P-loop containing nucleotide triphosphate hydrolases"/>
    <property type="match status" value="1"/>
</dbReference>
<evidence type="ECO:0000259" key="1">
    <source>
        <dbReference type="Pfam" id="PF01695"/>
    </source>
</evidence>
<proteinExistence type="predicted"/>
<dbReference type="SUPFAM" id="SSF52540">
    <property type="entry name" value="P-loop containing nucleoside triphosphate hydrolases"/>
    <property type="match status" value="1"/>
</dbReference>
<feature type="domain" description="IstB-like ATP-binding" evidence="1">
    <location>
        <begin position="66"/>
        <end position="235"/>
    </location>
</feature>
<dbReference type="GO" id="GO:0006260">
    <property type="term" value="P:DNA replication"/>
    <property type="evidence" value="ECO:0007669"/>
    <property type="project" value="TreeGrafter"/>
</dbReference>
<name>A0A150FB75_9BACI</name>
<organism evidence="2 3">
    <name type="scientific">Bacillus nakamurai</name>
    <dbReference type="NCBI Taxonomy" id="1793963"/>
    <lineage>
        <taxon>Bacteria</taxon>
        <taxon>Bacillati</taxon>
        <taxon>Bacillota</taxon>
        <taxon>Bacilli</taxon>
        <taxon>Bacillales</taxon>
        <taxon>Bacillaceae</taxon>
        <taxon>Bacillus</taxon>
    </lineage>
</organism>
<dbReference type="AlphaFoldDB" id="A0A150FB75"/>
<keyword evidence="3" id="KW-1185">Reference proteome</keyword>
<dbReference type="EMBL" id="LSBA01000006">
    <property type="protein sequence ID" value="KXZ21908.1"/>
    <property type="molecule type" value="Genomic_DNA"/>
</dbReference>
<dbReference type="InterPro" id="IPR002611">
    <property type="entry name" value="IstB_ATP-bd"/>
</dbReference>
<dbReference type="STRING" id="1793963.AXI58_12620"/>
<accession>A0A150FB75</accession>
<dbReference type="OrthoDB" id="2052561at2"/>
<dbReference type="PANTHER" id="PTHR30050">
    <property type="entry name" value="CHROMOSOMAL REPLICATION INITIATOR PROTEIN DNAA"/>
    <property type="match status" value="1"/>
</dbReference>
<evidence type="ECO:0000313" key="2">
    <source>
        <dbReference type="EMBL" id="KXZ21908.1"/>
    </source>
</evidence>
<dbReference type="CDD" id="cd00009">
    <property type="entry name" value="AAA"/>
    <property type="match status" value="1"/>
</dbReference>
<dbReference type="RefSeq" id="WP_061521257.1">
    <property type="nucleotide sequence ID" value="NZ_JARLZY010000005.1"/>
</dbReference>
<dbReference type="Pfam" id="PF01695">
    <property type="entry name" value="IstB_IS21"/>
    <property type="match status" value="1"/>
</dbReference>
<comment type="caution">
    <text evidence="2">The sequence shown here is derived from an EMBL/GenBank/DDBJ whole genome shotgun (WGS) entry which is preliminary data.</text>
</comment>
<sequence length="277" mass="31692">MTFHTDEHGNPVYCDKHTRIIGGEEKPYPVQLIKLRDGSAKCPMCEREQRNKEIEHETEEWRRRMDQKVLSMYSLIADPTLKEATFSTFQSYNHEDERNKRRMMELVKQVKAGAVMNIFLTGESNAGKSHLAMSAIKELNKRDAEGYAKSALFVNSDALMRRIKNSFKDSSEKLTEAFAIELMTRVDYLVIDDLGAEVGDTDNENRAANDFIHRVWYGVSTGRQGKFTIVTTNLSGVALTKLYDKKVVSRLTAHLETVKFEEKQKERKGRTAPALSF</sequence>
<protein>
    <submittedName>
        <fullName evidence="2">DNA replication protein</fullName>
    </submittedName>
</protein>
<evidence type="ECO:0000313" key="3">
    <source>
        <dbReference type="Proteomes" id="UP000075430"/>
    </source>
</evidence>
<reference evidence="3" key="1">
    <citation type="submission" date="2016-02" db="EMBL/GenBank/DDBJ databases">
        <authorList>
            <person name="Dunlap C."/>
        </authorList>
    </citation>
    <scope>NUCLEOTIDE SEQUENCE [LARGE SCALE GENOMIC DNA]</scope>
    <source>
        <strain evidence="3">NRRL B-41092</strain>
    </source>
</reference>
<dbReference type="Proteomes" id="UP000075430">
    <property type="component" value="Unassembled WGS sequence"/>
</dbReference>
<dbReference type="PANTHER" id="PTHR30050:SF8">
    <property type="entry name" value="PRIMOSOMAL PROTEIN DNAI"/>
    <property type="match status" value="1"/>
</dbReference>